<accession>A0ACC1P3E6</accession>
<evidence type="ECO:0000313" key="1">
    <source>
        <dbReference type="EMBL" id="KAJ2985277.1"/>
    </source>
</evidence>
<dbReference type="EMBL" id="JAPDGR010001131">
    <property type="protein sequence ID" value="KAJ2985277.1"/>
    <property type="molecule type" value="Genomic_DNA"/>
</dbReference>
<gene>
    <name evidence="1" type="ORF">NUW58_g5621</name>
</gene>
<sequence>MENWFRDVGRTILVEALGDTCDRISNSFKTDFQAYTQDQLDLTTELETLRNKASQARRLEDENIALKDEIKALKDASREHVRTPSTDNHREAKSPVRTPQSPRSTDEVGSKWTNQVDIEGLTPPELKAEFLRLDKKHAKLYSKYLDLQGALHKSKEVLRDRTTTYHQWVDHAKQLGEQSLKRARRIKKLEARLAELSQEPLNLSFTSEAGDMEVVAEAATLTPIHPRQRTQSNALKQALVAAPQCQPRAPSHVDDTGRLKSPTITHSILESSHSASPSETGNLQKTVESTSCLPPLPKNREFTGRELHVKSEPSSDTPVVVLERSVRKRRHPAGDEADIPTYSKVKVEHGPGPSNIDKPPRFAPEESIDFDTEYHRVETPRKHTRHQHIHAVHLNDNINVQEHDYDTSIPHSLNVIRPTPHEPADDVSAMDLAAAICSEPQVNTASALQPLDHNQVLIPRSNSNSNGWNRKSSTMPRGLASLAEDSYQNENLGSWNSKNGPTVSVLEQLLNTPSPAQDARALQSGRPIEGEQSSNAHPQLPKRRELPFGKFKRKSLGPPLKGNPNASGYGPASPFTDQGHEKATVTNKTEKGKTGVPTLRQTPKTELRLDDFKINPHANEGYDYAFSDVVRKKDDRVCLQGCVKENCCGHKFRALAHAYRAGTRLYEFQSLLESYLGDDCHRLSIMSEAEKESLWVEAKIRELANANGKHRHRYPRMSTPPGFWRADFPSTQEGEEYNEEAAKLEREIIEERYREAMRPGGLWVFRDE</sequence>
<evidence type="ECO:0000313" key="2">
    <source>
        <dbReference type="Proteomes" id="UP001143856"/>
    </source>
</evidence>
<protein>
    <submittedName>
        <fullName evidence="1">Uncharacterized protein</fullName>
    </submittedName>
</protein>
<reference evidence="1" key="1">
    <citation type="submission" date="2022-10" db="EMBL/GenBank/DDBJ databases">
        <title>Genome Sequence of Xylaria curta.</title>
        <authorList>
            <person name="Buettner E."/>
        </authorList>
    </citation>
    <scope>NUCLEOTIDE SEQUENCE</scope>
    <source>
        <strain evidence="1">Babe10</strain>
    </source>
</reference>
<comment type="caution">
    <text evidence="1">The sequence shown here is derived from an EMBL/GenBank/DDBJ whole genome shotgun (WGS) entry which is preliminary data.</text>
</comment>
<proteinExistence type="predicted"/>
<organism evidence="1 2">
    <name type="scientific">Xylaria curta</name>
    <dbReference type="NCBI Taxonomy" id="42375"/>
    <lineage>
        <taxon>Eukaryota</taxon>
        <taxon>Fungi</taxon>
        <taxon>Dikarya</taxon>
        <taxon>Ascomycota</taxon>
        <taxon>Pezizomycotina</taxon>
        <taxon>Sordariomycetes</taxon>
        <taxon>Xylariomycetidae</taxon>
        <taxon>Xylariales</taxon>
        <taxon>Xylariaceae</taxon>
        <taxon>Xylaria</taxon>
    </lineage>
</organism>
<dbReference type="Proteomes" id="UP001143856">
    <property type="component" value="Unassembled WGS sequence"/>
</dbReference>
<name>A0ACC1P3E6_9PEZI</name>
<keyword evidence="2" id="KW-1185">Reference proteome</keyword>